<reference evidence="2 3" key="1">
    <citation type="submission" date="2014-06" db="EMBL/GenBank/DDBJ databases">
        <title>Evolutionary Origins and Diversification of the Mycorrhizal Mutualists.</title>
        <authorList>
            <consortium name="DOE Joint Genome Institute"/>
            <consortium name="Mycorrhizal Genomics Consortium"/>
            <person name="Kohler A."/>
            <person name="Kuo A."/>
            <person name="Nagy L.G."/>
            <person name="Floudas D."/>
            <person name="Copeland A."/>
            <person name="Barry K.W."/>
            <person name="Cichocki N."/>
            <person name="Veneault-Fourrey C."/>
            <person name="LaButti K."/>
            <person name="Lindquist E.A."/>
            <person name="Lipzen A."/>
            <person name="Lundell T."/>
            <person name="Morin E."/>
            <person name="Murat C."/>
            <person name="Riley R."/>
            <person name="Ohm R."/>
            <person name="Sun H."/>
            <person name="Tunlid A."/>
            <person name="Henrissat B."/>
            <person name="Grigoriev I.V."/>
            <person name="Hibbett D.S."/>
            <person name="Martin F."/>
        </authorList>
    </citation>
    <scope>NUCLEOTIDE SEQUENCE [LARGE SCALE GENOMIC DNA]</scope>
    <source>
        <strain evidence="2 3">SS14</strain>
    </source>
</reference>
<dbReference type="AlphaFoldDB" id="A0A0C9VIS1"/>
<name>A0A0C9VIS1_SPHS4</name>
<dbReference type="Proteomes" id="UP000054279">
    <property type="component" value="Unassembled WGS sequence"/>
</dbReference>
<proteinExistence type="predicted"/>
<sequence length="67" mass="7332">MPSSPFSSKMYVFVPFLSLFFADGHPPPSPGSACLFPFSPYSLLMAILSLLQWWVCACSLSLPILCS</sequence>
<dbReference type="HOGENOM" id="CLU_2814085_0_0_1"/>
<organism evidence="2 3">
    <name type="scientific">Sphaerobolus stellatus (strain SS14)</name>
    <dbReference type="NCBI Taxonomy" id="990650"/>
    <lineage>
        <taxon>Eukaryota</taxon>
        <taxon>Fungi</taxon>
        <taxon>Dikarya</taxon>
        <taxon>Basidiomycota</taxon>
        <taxon>Agaricomycotina</taxon>
        <taxon>Agaricomycetes</taxon>
        <taxon>Phallomycetidae</taxon>
        <taxon>Geastrales</taxon>
        <taxon>Sphaerobolaceae</taxon>
        <taxon>Sphaerobolus</taxon>
    </lineage>
</organism>
<keyword evidence="3" id="KW-1185">Reference proteome</keyword>
<evidence type="ECO:0000313" key="3">
    <source>
        <dbReference type="Proteomes" id="UP000054279"/>
    </source>
</evidence>
<feature type="transmembrane region" description="Helical" evidence="1">
    <location>
        <begin position="43"/>
        <end position="66"/>
    </location>
</feature>
<accession>A0A0C9VIS1</accession>
<protein>
    <submittedName>
        <fullName evidence="2">Uncharacterized protein</fullName>
    </submittedName>
</protein>
<keyword evidence="1" id="KW-0472">Membrane</keyword>
<evidence type="ECO:0000256" key="1">
    <source>
        <dbReference type="SAM" id="Phobius"/>
    </source>
</evidence>
<gene>
    <name evidence="2" type="ORF">M422DRAFT_260391</name>
</gene>
<evidence type="ECO:0000313" key="2">
    <source>
        <dbReference type="EMBL" id="KIJ37226.1"/>
    </source>
</evidence>
<keyword evidence="1" id="KW-0812">Transmembrane</keyword>
<dbReference type="EMBL" id="KN837171">
    <property type="protein sequence ID" value="KIJ37226.1"/>
    <property type="molecule type" value="Genomic_DNA"/>
</dbReference>
<keyword evidence="1" id="KW-1133">Transmembrane helix</keyword>